<evidence type="ECO:0000313" key="7">
    <source>
        <dbReference type="EMBL" id="PDQ17279.1"/>
    </source>
</evidence>
<comment type="caution">
    <text evidence="7">The sequence shown here is derived from an EMBL/GenBank/DDBJ whole genome shotgun (WGS) entry which is preliminary data.</text>
</comment>
<accession>A0A2A6F5R3</accession>
<evidence type="ECO:0000256" key="3">
    <source>
        <dbReference type="ARBA" id="ARBA00016090"/>
    </source>
</evidence>
<dbReference type="AlphaFoldDB" id="A0A2A6F5R3"/>
<dbReference type="GO" id="GO:0006002">
    <property type="term" value="P:fructose 6-phosphate metabolic process"/>
    <property type="evidence" value="ECO:0007669"/>
    <property type="project" value="TreeGrafter"/>
</dbReference>
<name>A0A2A6F5R3_9HYPH</name>
<evidence type="ECO:0000256" key="4">
    <source>
        <dbReference type="ARBA" id="ARBA00022576"/>
    </source>
</evidence>
<protein>
    <recommendedName>
        <fullName evidence="3">Glutamine--fructose-6-phosphate aminotransferase [isomerizing]</fullName>
        <ecNumber evidence="2">2.6.1.16</ecNumber>
    </recommendedName>
</protein>
<dbReference type="Gene3D" id="3.40.50.10490">
    <property type="entry name" value="Glucose-6-phosphate isomerase like protein, domain 1"/>
    <property type="match status" value="2"/>
</dbReference>
<gene>
    <name evidence="7" type="ORF">CN311_30830</name>
</gene>
<dbReference type="PANTHER" id="PTHR10937">
    <property type="entry name" value="GLUCOSAMINE--FRUCTOSE-6-PHOSPHATE AMINOTRANSFERASE, ISOMERIZING"/>
    <property type="match status" value="1"/>
</dbReference>
<dbReference type="SUPFAM" id="SSF53697">
    <property type="entry name" value="SIS domain"/>
    <property type="match status" value="1"/>
</dbReference>
<sequence>MMKRIGYKAAVARQVESLDTGIQAVAGALDALDISAYAGKTIGLAGIGASYQAALAGAAYLRAFGRTAFAYSPTDLYGRTSAAADAFIALSASGQSREIADVMQEAAAYPRLAICRGADNPLAAITGAVIAMASGADNGASSTGYTGTLLALGMLIDRIAGSRPAFDWTLLPPAVVAVLTNAGGSAGQAARLLEGRTSIDIVGAGIGFANAGEAAMLIREAVRVSASGWDTLNYLHGPMESQDANTGLVVFGEGREVQIAQDVAAFGCPSVLITQRKDIASTDKLAVISLPALGNDMAGGILAIIALQAIVGDMQDAAGLTDITFRYRQTDTKLKPWSPTEL</sequence>
<evidence type="ECO:0000256" key="5">
    <source>
        <dbReference type="ARBA" id="ARBA00022962"/>
    </source>
</evidence>
<dbReference type="InterPro" id="IPR046348">
    <property type="entry name" value="SIS_dom_sf"/>
</dbReference>
<dbReference type="EC" id="2.6.1.16" evidence="2"/>
<dbReference type="GO" id="GO:0006487">
    <property type="term" value="P:protein N-linked glycosylation"/>
    <property type="evidence" value="ECO:0007669"/>
    <property type="project" value="TreeGrafter"/>
</dbReference>
<evidence type="ECO:0000256" key="1">
    <source>
        <dbReference type="ARBA" id="ARBA00001031"/>
    </source>
</evidence>
<keyword evidence="4" id="KW-0808">Transferase</keyword>
<evidence type="ECO:0000256" key="2">
    <source>
        <dbReference type="ARBA" id="ARBA00012916"/>
    </source>
</evidence>
<dbReference type="PROSITE" id="PS51464">
    <property type="entry name" value="SIS"/>
    <property type="match status" value="1"/>
</dbReference>
<comment type="catalytic activity">
    <reaction evidence="1">
        <text>D-fructose 6-phosphate + L-glutamine = D-glucosamine 6-phosphate + L-glutamate</text>
        <dbReference type="Rhea" id="RHEA:13237"/>
        <dbReference type="ChEBI" id="CHEBI:29985"/>
        <dbReference type="ChEBI" id="CHEBI:58359"/>
        <dbReference type="ChEBI" id="CHEBI:58725"/>
        <dbReference type="ChEBI" id="CHEBI:61527"/>
        <dbReference type="EC" id="2.6.1.16"/>
    </reaction>
</comment>
<feature type="domain" description="SIS" evidence="6">
    <location>
        <begin position="32"/>
        <end position="165"/>
    </location>
</feature>
<dbReference type="GO" id="GO:0006047">
    <property type="term" value="P:UDP-N-acetylglucosamine metabolic process"/>
    <property type="evidence" value="ECO:0007669"/>
    <property type="project" value="TreeGrafter"/>
</dbReference>
<dbReference type="RefSeq" id="WP_097577355.1">
    <property type="nucleotide sequence ID" value="NZ_NWQG01000280.1"/>
</dbReference>
<dbReference type="InterPro" id="IPR001347">
    <property type="entry name" value="SIS_dom"/>
</dbReference>
<keyword evidence="4" id="KW-0032">Aminotransferase</keyword>
<dbReference type="GO" id="GO:0016853">
    <property type="term" value="F:isomerase activity"/>
    <property type="evidence" value="ECO:0007669"/>
    <property type="project" value="UniProtKB-KW"/>
</dbReference>
<dbReference type="EMBL" id="NWQG01000280">
    <property type="protein sequence ID" value="PDQ17279.1"/>
    <property type="molecule type" value="Genomic_DNA"/>
</dbReference>
<organism evidence="7 8">
    <name type="scientific">Mesorhizobium sanjuanii</name>
    <dbReference type="NCBI Taxonomy" id="2037900"/>
    <lineage>
        <taxon>Bacteria</taxon>
        <taxon>Pseudomonadati</taxon>
        <taxon>Pseudomonadota</taxon>
        <taxon>Alphaproteobacteria</taxon>
        <taxon>Hyphomicrobiales</taxon>
        <taxon>Phyllobacteriaceae</taxon>
        <taxon>Mesorhizobium</taxon>
    </lineage>
</organism>
<dbReference type="GO" id="GO:0004360">
    <property type="term" value="F:glutamine-fructose-6-phosphate transaminase (isomerizing) activity"/>
    <property type="evidence" value="ECO:0007669"/>
    <property type="project" value="UniProtKB-EC"/>
</dbReference>
<evidence type="ECO:0000313" key="8">
    <source>
        <dbReference type="Proteomes" id="UP000219182"/>
    </source>
</evidence>
<evidence type="ECO:0000259" key="6">
    <source>
        <dbReference type="PROSITE" id="PS51464"/>
    </source>
</evidence>
<dbReference type="Proteomes" id="UP000219182">
    <property type="component" value="Unassembled WGS sequence"/>
</dbReference>
<proteinExistence type="predicted"/>
<dbReference type="Pfam" id="PF01380">
    <property type="entry name" value="SIS"/>
    <property type="match status" value="1"/>
</dbReference>
<keyword evidence="5" id="KW-0315">Glutamine amidotransferase</keyword>
<keyword evidence="7" id="KW-0413">Isomerase</keyword>
<dbReference type="PANTHER" id="PTHR10937:SF0">
    <property type="entry name" value="GLUTAMINE--FRUCTOSE-6-PHOSPHATE TRANSAMINASE (ISOMERIZING)"/>
    <property type="match status" value="1"/>
</dbReference>
<reference evidence="7 8" key="1">
    <citation type="submission" date="2017-09" db="EMBL/GenBank/DDBJ databases">
        <title>Mesorhizobum sanjuanii sp. nov. isolated from nodules of Lotus tenuis in saline-alkaline lowlands of Flooding Pampa.</title>
        <authorList>
            <person name="Sannazzaro A.I."/>
            <person name="Torres Tejerizo G.A."/>
            <person name="Fontana F."/>
            <person name="Cumpa Velazquez L.M."/>
            <person name="Hansen L."/>
            <person name="Pistorio M."/>
            <person name="Estrella M.J."/>
        </authorList>
    </citation>
    <scope>NUCLEOTIDE SEQUENCE [LARGE SCALE GENOMIC DNA]</scope>
    <source>
        <strain evidence="7 8">BSA136</strain>
    </source>
</reference>
<dbReference type="GO" id="GO:0097367">
    <property type="term" value="F:carbohydrate derivative binding"/>
    <property type="evidence" value="ECO:0007669"/>
    <property type="project" value="InterPro"/>
</dbReference>
<keyword evidence="8" id="KW-1185">Reference proteome</keyword>